<evidence type="ECO:0000313" key="3">
    <source>
        <dbReference type="Proteomes" id="UP001212123"/>
    </source>
</evidence>
<dbReference type="RefSeq" id="WP_028083603.1">
    <property type="nucleotide sequence ID" value="NZ_JAQMTU010000078.1"/>
</dbReference>
<name>A0ABT5A795_9CYAN</name>
<reference evidence="2 3" key="1">
    <citation type="submission" date="2023-01" db="EMBL/GenBank/DDBJ databases">
        <title>Genomes from the Australian National Cyanobacteria Reference Collection.</title>
        <authorList>
            <person name="Willis A."/>
            <person name="Lee E.M.F."/>
        </authorList>
    </citation>
    <scope>NUCLEOTIDE SEQUENCE [LARGE SCALE GENOMIC DNA]</scope>
    <source>
        <strain evidence="2 3">CS-537/01</strain>
    </source>
</reference>
<dbReference type="EMBL" id="JAQMTU010000078">
    <property type="protein sequence ID" value="MDB9487553.1"/>
    <property type="molecule type" value="Genomic_DNA"/>
</dbReference>
<keyword evidence="3" id="KW-1185">Reference proteome</keyword>
<evidence type="ECO:0000256" key="1">
    <source>
        <dbReference type="SAM" id="Phobius"/>
    </source>
</evidence>
<keyword evidence="1" id="KW-1133">Transmembrane helix</keyword>
<evidence type="ECO:0000313" key="2">
    <source>
        <dbReference type="EMBL" id="MDB9487553.1"/>
    </source>
</evidence>
<feature type="transmembrane region" description="Helical" evidence="1">
    <location>
        <begin position="26"/>
        <end position="47"/>
    </location>
</feature>
<dbReference type="Proteomes" id="UP001212123">
    <property type="component" value="Unassembled WGS sequence"/>
</dbReference>
<keyword evidence="1" id="KW-0812">Transmembrane</keyword>
<accession>A0ABT5A795</accession>
<protein>
    <submittedName>
        <fullName evidence="2">Uncharacterized protein</fullName>
    </submittedName>
</protein>
<organism evidence="2 3">
    <name type="scientific">Dolichospermum circinale CS-537/01</name>
    <dbReference type="NCBI Taxonomy" id="3021739"/>
    <lineage>
        <taxon>Bacteria</taxon>
        <taxon>Bacillati</taxon>
        <taxon>Cyanobacteriota</taxon>
        <taxon>Cyanophyceae</taxon>
        <taxon>Nostocales</taxon>
        <taxon>Aphanizomenonaceae</taxon>
        <taxon>Dolichospermum</taxon>
        <taxon>Dolichospermum circinale</taxon>
    </lineage>
</organism>
<comment type="caution">
    <text evidence="2">The sequence shown here is derived from an EMBL/GenBank/DDBJ whole genome shotgun (WGS) entry which is preliminary data.</text>
</comment>
<proteinExistence type="predicted"/>
<keyword evidence="1" id="KW-0472">Membrane</keyword>
<gene>
    <name evidence="2" type="ORF">PN492_13515</name>
</gene>
<sequence length="226" mass="26613">MSQNNQNTEQQQLPKILELMAIEQTLSLVVDLVFPIAMTAILAYINVQIKNIIPYVKDKISSFDKRSTPRLTIEQQTKINEYLRYILNHSYVSRVGLYWLNNPKIEDDNDIMADSYSLWIEASDTEEYNSVNLSFGYVSLQLNTMRQSNTDFAFYKDAVSGLICQVWLRHRKTKSYGIYKIGDIGFIFLEQSKATFFKRLGYRLSRKYDPNYLEYCDRIRKIIFKN</sequence>